<dbReference type="InterPro" id="IPR036866">
    <property type="entry name" value="RibonucZ/Hydroxyglut_hydro"/>
</dbReference>
<dbReference type="RefSeq" id="WP_220109858.1">
    <property type="nucleotide sequence ID" value="NZ_JAHZST010000007.1"/>
</dbReference>
<comment type="caution">
    <text evidence="3">The sequence shown here is derived from an EMBL/GenBank/DDBJ whole genome shotgun (WGS) entry which is preliminary data.</text>
</comment>
<dbReference type="EMBL" id="JAHZST010000007">
    <property type="protein sequence ID" value="MBW8184332.1"/>
    <property type="molecule type" value="Genomic_DNA"/>
</dbReference>
<dbReference type="SUPFAM" id="SSF56281">
    <property type="entry name" value="Metallo-hydrolase/oxidoreductase"/>
    <property type="match status" value="1"/>
</dbReference>
<dbReference type="Gene3D" id="3.60.15.10">
    <property type="entry name" value="Ribonuclease Z/Hydroxyacylglutathione hydrolase-like"/>
    <property type="match status" value="1"/>
</dbReference>
<evidence type="ECO:0000256" key="1">
    <source>
        <dbReference type="SAM" id="SignalP"/>
    </source>
</evidence>
<organism evidence="3 4">
    <name type="scientific">Shewanella nanhaiensis</name>
    <dbReference type="NCBI Taxonomy" id="2864872"/>
    <lineage>
        <taxon>Bacteria</taxon>
        <taxon>Pseudomonadati</taxon>
        <taxon>Pseudomonadota</taxon>
        <taxon>Gammaproteobacteria</taxon>
        <taxon>Alteromonadales</taxon>
        <taxon>Shewanellaceae</taxon>
        <taxon>Shewanella</taxon>
    </lineage>
</organism>
<feature type="chain" id="PRO_5045523926" evidence="1">
    <location>
        <begin position="20"/>
        <end position="320"/>
    </location>
</feature>
<evidence type="ECO:0000313" key="4">
    <source>
        <dbReference type="Proteomes" id="UP001195963"/>
    </source>
</evidence>
<evidence type="ECO:0000313" key="3">
    <source>
        <dbReference type="EMBL" id="MBW8184332.1"/>
    </source>
</evidence>
<dbReference type="Pfam" id="PF00753">
    <property type="entry name" value="Lactamase_B"/>
    <property type="match status" value="1"/>
</dbReference>
<dbReference type="InterPro" id="IPR050855">
    <property type="entry name" value="NDM-1-like"/>
</dbReference>
<dbReference type="InterPro" id="IPR001279">
    <property type="entry name" value="Metallo-B-lactamas"/>
</dbReference>
<dbReference type="PANTHER" id="PTHR42951">
    <property type="entry name" value="METALLO-BETA-LACTAMASE DOMAIN-CONTAINING"/>
    <property type="match status" value="1"/>
</dbReference>
<sequence>MKKSTFLLVIGLFSASVLAGDPIWDANKVVLKSEKLAEGVYAYYPEMAKVKEKKGIPVATSGGYIVGDNGVLMIETMLNKRLYEQVESMIKKQSNKPVLYAVNTSYHGDHSYGNMYLSDETQVIQHKVAKEYIDKHFNADTEFMIQNFGRGRGIEKIKPVTGDILLSDGAQITLDLGGKQVDIIDFGFAQTGGDLFIWEPESKVMWTGNPIITVKPSLPWLLDGHLIETLTTLQSVYDFLPEDARIVPGHGSVMLKEDLKWHIDYLEAVTAQVQKAIDGGLTLEETVEKVTLPEFQGYQLYPWVHPSLNVPAAYKDLSEK</sequence>
<proteinExistence type="predicted"/>
<keyword evidence="4" id="KW-1185">Reference proteome</keyword>
<dbReference type="CDD" id="cd16282">
    <property type="entry name" value="metallo-hydrolase-like_MBL-fold"/>
    <property type="match status" value="1"/>
</dbReference>
<accession>A0ABS7E5Q7</accession>
<name>A0ABS7E5Q7_9GAMM</name>
<feature type="domain" description="Metallo-beta-lactamase" evidence="2">
    <location>
        <begin position="59"/>
        <end position="250"/>
    </location>
</feature>
<dbReference type="Proteomes" id="UP001195963">
    <property type="component" value="Unassembled WGS sequence"/>
</dbReference>
<protein>
    <submittedName>
        <fullName evidence="3">MBL fold metallo-hydrolase</fullName>
    </submittedName>
</protein>
<reference evidence="3 4" key="1">
    <citation type="submission" date="2021-07" db="EMBL/GenBank/DDBJ databases">
        <title>Shewanella sp. nov, isolated from SCS.</title>
        <authorList>
            <person name="Cao W.R."/>
        </authorList>
    </citation>
    <scope>NUCLEOTIDE SEQUENCE [LARGE SCALE GENOMIC DNA]</scope>
    <source>
        <strain evidence="3 4">NR704-98</strain>
    </source>
</reference>
<feature type="signal peptide" evidence="1">
    <location>
        <begin position="1"/>
        <end position="19"/>
    </location>
</feature>
<keyword evidence="1" id="KW-0732">Signal</keyword>
<gene>
    <name evidence="3" type="ORF">K0625_11660</name>
</gene>
<evidence type="ECO:0000259" key="2">
    <source>
        <dbReference type="SMART" id="SM00849"/>
    </source>
</evidence>
<dbReference type="SMART" id="SM00849">
    <property type="entry name" value="Lactamase_B"/>
    <property type="match status" value="1"/>
</dbReference>
<dbReference type="PANTHER" id="PTHR42951:SF20">
    <property type="entry name" value="BETA LACTAMASE"/>
    <property type="match status" value="1"/>
</dbReference>